<keyword evidence="1" id="KW-0472">Membrane</keyword>
<keyword evidence="1" id="KW-0812">Transmembrane</keyword>
<feature type="transmembrane region" description="Helical" evidence="1">
    <location>
        <begin position="174"/>
        <end position="196"/>
    </location>
</feature>
<keyword evidence="3" id="KW-1185">Reference proteome</keyword>
<feature type="transmembrane region" description="Helical" evidence="1">
    <location>
        <begin position="149"/>
        <end position="167"/>
    </location>
</feature>
<keyword evidence="1" id="KW-1133">Transmembrane helix</keyword>
<feature type="transmembrane region" description="Helical" evidence="1">
    <location>
        <begin position="202"/>
        <end position="219"/>
    </location>
</feature>
<gene>
    <name evidence="2" type="ORF">H7U19_15195</name>
</gene>
<evidence type="ECO:0000313" key="2">
    <source>
        <dbReference type="EMBL" id="MBC3759758.1"/>
    </source>
</evidence>
<feature type="transmembrane region" description="Helical" evidence="1">
    <location>
        <begin position="112"/>
        <end position="129"/>
    </location>
</feature>
<dbReference type="Proteomes" id="UP000656244">
    <property type="component" value="Unassembled WGS sequence"/>
</dbReference>
<name>A0A923KMG8_9FLAO</name>
<sequence>MCSPKLLAFLVGSVYTLFVIFQFKGDEYIAESCSAFILPLLAMGYFCMVQKKSLFFILFLVLYSISDLMVVVSKGISPDVDYFLGNSLYILAYLSLLIEISKSLCFKYVMKHYKFSIAVLLALNAYIAYALLKVVNPYLIFGSEYFIEITYNVSMLLILSVALLNYFQKDSRKAFYILIGALCIVFSEVLNVAYLYVSHQNLLNFLTVTIALVGFYFLYEQTKLNYKNTKAGSLYEQKL</sequence>
<evidence type="ECO:0000313" key="3">
    <source>
        <dbReference type="Proteomes" id="UP000656244"/>
    </source>
</evidence>
<comment type="caution">
    <text evidence="2">The sequence shown here is derived from an EMBL/GenBank/DDBJ whole genome shotgun (WGS) entry which is preliminary data.</text>
</comment>
<dbReference type="RefSeq" id="WP_186563719.1">
    <property type="nucleotide sequence ID" value="NZ_JACNMF010000005.1"/>
</dbReference>
<dbReference type="EMBL" id="JACNMF010000005">
    <property type="protein sequence ID" value="MBC3759758.1"/>
    <property type="molecule type" value="Genomic_DNA"/>
</dbReference>
<evidence type="ECO:0000256" key="1">
    <source>
        <dbReference type="SAM" id="Phobius"/>
    </source>
</evidence>
<accession>A0A923KMG8</accession>
<proteinExistence type="predicted"/>
<dbReference type="AlphaFoldDB" id="A0A923KMG8"/>
<feature type="transmembrane region" description="Helical" evidence="1">
    <location>
        <begin position="82"/>
        <end position="100"/>
    </location>
</feature>
<reference evidence="2" key="1">
    <citation type="submission" date="2020-08" db="EMBL/GenBank/DDBJ databases">
        <title>Hyunsoonleella sp. strain SJ7 genome sequencing and assembly.</title>
        <authorList>
            <person name="Kim I."/>
        </authorList>
    </citation>
    <scope>NUCLEOTIDE SEQUENCE</scope>
    <source>
        <strain evidence="2">SJ7</strain>
    </source>
</reference>
<feature type="transmembrane region" description="Helical" evidence="1">
    <location>
        <begin position="29"/>
        <end position="47"/>
    </location>
</feature>
<feature type="transmembrane region" description="Helical" evidence="1">
    <location>
        <begin position="54"/>
        <end position="76"/>
    </location>
</feature>
<organism evidence="2 3">
    <name type="scientific">Hyunsoonleella aquatilis</name>
    <dbReference type="NCBI Taxonomy" id="2762758"/>
    <lineage>
        <taxon>Bacteria</taxon>
        <taxon>Pseudomonadati</taxon>
        <taxon>Bacteroidota</taxon>
        <taxon>Flavobacteriia</taxon>
        <taxon>Flavobacteriales</taxon>
        <taxon>Flavobacteriaceae</taxon>
    </lineage>
</organism>
<protein>
    <submittedName>
        <fullName evidence="2">Uncharacterized protein</fullName>
    </submittedName>
</protein>
<feature type="transmembrane region" description="Helical" evidence="1">
    <location>
        <begin position="7"/>
        <end position="23"/>
    </location>
</feature>